<keyword evidence="2" id="KW-1185">Reference proteome</keyword>
<dbReference type="EMBL" id="JAJIRN010000003">
    <property type="protein sequence ID" value="MCV2367670.1"/>
    <property type="molecule type" value="Genomic_DNA"/>
</dbReference>
<dbReference type="Pfam" id="PF13589">
    <property type="entry name" value="HATPase_c_3"/>
    <property type="match status" value="1"/>
</dbReference>
<dbReference type="InterPro" id="IPR036890">
    <property type="entry name" value="HATPase_C_sf"/>
</dbReference>
<sequence length="484" mass="54895">MESLETIEVIPDPVSLIESMRAVGYSVEAAIADLIDNSISARADVVDIKYDATEDPFVAILDNGLGMSADKLTNAMRHGSHNPSDVRDLEDLGRFGLGLKTASLSQCRKLTVISRQAGVTSARRWDLDVVQRSGRWLVVVPDIKELEMLPMFSRLQAMKSGTLVVWQDLDRLTAGALDPQSEMTSKLASLYEHLALVFHRFTLKEDGVGPVTMMANGQRIPPRDPFLRTNTFRQPLEGQVIKHERGNVRVLPFVLPPVSHLSPDEISMAGGKDGLRGTQGFYIYRNRRLVIWGTWFRLVPKEEFYKLTRVQVDIPNTFDDLWALDIKKSAAFPPDVIRNRLKDLIPHFADTSKKTVTYPGRKQSVKGFVPLWLRVEPRHGTFRYELNIDHPVIQSFSTTLNGDDQRYFQKILSLFGDALPFESIYADMCGDRRTGNEEDTFTNLMEIAKNMLEITGLNVTQVLNIDPMVRYPQHHEKLRMELNK</sequence>
<comment type="caution">
    <text evidence="1">The sequence shown here is derived from an EMBL/GenBank/DDBJ whole genome shotgun (WGS) entry which is preliminary data.</text>
</comment>
<proteinExistence type="predicted"/>
<keyword evidence="1" id="KW-0067">ATP-binding</keyword>
<evidence type="ECO:0000313" key="1">
    <source>
        <dbReference type="EMBL" id="MCV2367670.1"/>
    </source>
</evidence>
<gene>
    <name evidence="1" type="ORF">LNV07_06135</name>
</gene>
<dbReference type="SUPFAM" id="SSF55874">
    <property type="entry name" value="ATPase domain of HSP90 chaperone/DNA topoisomerase II/histidine kinase"/>
    <property type="match status" value="1"/>
</dbReference>
<dbReference type="Gene3D" id="3.30.565.10">
    <property type="entry name" value="Histidine kinase-like ATPase, C-terminal domain"/>
    <property type="match status" value="1"/>
</dbReference>
<organism evidence="1 2">
    <name type="scientific">Roseateles oligotrophus</name>
    <dbReference type="NCBI Taxonomy" id="1769250"/>
    <lineage>
        <taxon>Bacteria</taxon>
        <taxon>Pseudomonadati</taxon>
        <taxon>Pseudomonadota</taxon>
        <taxon>Betaproteobacteria</taxon>
        <taxon>Burkholderiales</taxon>
        <taxon>Sphaerotilaceae</taxon>
        <taxon>Roseateles</taxon>
    </lineage>
</organism>
<protein>
    <submittedName>
        <fullName evidence="1">ATP-binding protein</fullName>
    </submittedName>
</protein>
<keyword evidence="1" id="KW-0547">Nucleotide-binding</keyword>
<dbReference type="RefSeq" id="WP_263570301.1">
    <property type="nucleotide sequence ID" value="NZ_JAJIRN010000003.1"/>
</dbReference>
<accession>A0ABT2YCA6</accession>
<dbReference type="GO" id="GO:0005524">
    <property type="term" value="F:ATP binding"/>
    <property type="evidence" value="ECO:0007669"/>
    <property type="project" value="UniProtKB-KW"/>
</dbReference>
<reference evidence="1 2" key="1">
    <citation type="submission" date="2021-11" db="EMBL/GenBank/DDBJ databases">
        <authorList>
            <person name="Liang Q."/>
            <person name="Mou H."/>
            <person name="Liu Z."/>
        </authorList>
    </citation>
    <scope>NUCLEOTIDE SEQUENCE [LARGE SCALE GENOMIC DNA]</scope>
    <source>
        <strain evidence="1 2">CHU3</strain>
    </source>
</reference>
<dbReference type="Proteomes" id="UP001209701">
    <property type="component" value="Unassembled WGS sequence"/>
</dbReference>
<evidence type="ECO:0000313" key="2">
    <source>
        <dbReference type="Proteomes" id="UP001209701"/>
    </source>
</evidence>
<name>A0ABT2YCA6_9BURK</name>